<protein>
    <submittedName>
        <fullName evidence="2">Uncharacterized protein</fullName>
    </submittedName>
</protein>
<feature type="transmembrane region" description="Helical" evidence="1">
    <location>
        <begin position="32"/>
        <end position="60"/>
    </location>
</feature>
<dbReference type="EMBL" id="JAPAAF010000168">
    <property type="protein sequence ID" value="MCW0485104.1"/>
    <property type="molecule type" value="Genomic_DNA"/>
</dbReference>
<keyword evidence="1" id="KW-1133">Transmembrane helix</keyword>
<dbReference type="AlphaFoldDB" id="A0AA42C8U2"/>
<dbReference type="RefSeq" id="WP_282593673.1">
    <property type="nucleotide sequence ID" value="NZ_JAPAAF010000168.1"/>
</dbReference>
<organism evidence="2 3">
    <name type="scientific">Gaoshiqia sediminis</name>
    <dbReference type="NCBI Taxonomy" id="2986998"/>
    <lineage>
        <taxon>Bacteria</taxon>
        <taxon>Pseudomonadati</taxon>
        <taxon>Bacteroidota</taxon>
        <taxon>Bacteroidia</taxon>
        <taxon>Marinilabiliales</taxon>
        <taxon>Prolixibacteraceae</taxon>
        <taxon>Gaoshiqia</taxon>
    </lineage>
</organism>
<evidence type="ECO:0000313" key="3">
    <source>
        <dbReference type="Proteomes" id="UP001163821"/>
    </source>
</evidence>
<accession>A0AA42C8U2</accession>
<keyword evidence="1" id="KW-0812">Transmembrane</keyword>
<keyword evidence="3" id="KW-1185">Reference proteome</keyword>
<keyword evidence="1" id="KW-0472">Membrane</keyword>
<feature type="non-terminal residue" evidence="2">
    <location>
        <position position="1"/>
    </location>
</feature>
<sequence length="70" mass="7860">LFGYYVKFICIFKLFQQLTTSVRAAYAGRTHFVYLTVGAVVISARLLASIWCVCGLEILTKTTAKHTISR</sequence>
<reference evidence="2" key="1">
    <citation type="submission" date="2022-10" db="EMBL/GenBank/DDBJ databases">
        <title>Gaoshiqiia sediminis gen. nov., sp. nov., isolated from coastal sediment.</title>
        <authorList>
            <person name="Yu W.X."/>
            <person name="Mu D.S."/>
            <person name="Du J.Z."/>
            <person name="Liang Y.Q."/>
        </authorList>
    </citation>
    <scope>NUCLEOTIDE SEQUENCE</scope>
    <source>
        <strain evidence="2">A06</strain>
    </source>
</reference>
<comment type="caution">
    <text evidence="2">The sequence shown here is derived from an EMBL/GenBank/DDBJ whole genome shotgun (WGS) entry which is preliminary data.</text>
</comment>
<dbReference type="Proteomes" id="UP001163821">
    <property type="component" value="Unassembled WGS sequence"/>
</dbReference>
<name>A0AA42C8U2_9BACT</name>
<gene>
    <name evidence="2" type="ORF">N2K84_20410</name>
</gene>
<evidence type="ECO:0000256" key="1">
    <source>
        <dbReference type="SAM" id="Phobius"/>
    </source>
</evidence>
<proteinExistence type="predicted"/>
<evidence type="ECO:0000313" key="2">
    <source>
        <dbReference type="EMBL" id="MCW0485104.1"/>
    </source>
</evidence>